<protein>
    <submittedName>
        <fullName evidence="1">Uncharacterized protein</fullName>
    </submittedName>
</protein>
<evidence type="ECO:0000313" key="1">
    <source>
        <dbReference type="EMBL" id="JAE34910.1"/>
    </source>
</evidence>
<dbReference type="EMBL" id="GBRH01162986">
    <property type="protein sequence ID" value="JAE34910.1"/>
    <property type="molecule type" value="Transcribed_RNA"/>
</dbReference>
<dbReference type="AlphaFoldDB" id="A0A0A9HCJ2"/>
<organism evidence="1">
    <name type="scientific">Arundo donax</name>
    <name type="common">Giant reed</name>
    <name type="synonym">Donax arundinaceus</name>
    <dbReference type="NCBI Taxonomy" id="35708"/>
    <lineage>
        <taxon>Eukaryota</taxon>
        <taxon>Viridiplantae</taxon>
        <taxon>Streptophyta</taxon>
        <taxon>Embryophyta</taxon>
        <taxon>Tracheophyta</taxon>
        <taxon>Spermatophyta</taxon>
        <taxon>Magnoliopsida</taxon>
        <taxon>Liliopsida</taxon>
        <taxon>Poales</taxon>
        <taxon>Poaceae</taxon>
        <taxon>PACMAD clade</taxon>
        <taxon>Arundinoideae</taxon>
        <taxon>Arundineae</taxon>
        <taxon>Arundo</taxon>
    </lineage>
</organism>
<accession>A0A0A9HCJ2</accession>
<proteinExistence type="predicted"/>
<name>A0A0A9HCJ2_ARUDO</name>
<reference evidence="1" key="1">
    <citation type="submission" date="2014-09" db="EMBL/GenBank/DDBJ databases">
        <authorList>
            <person name="Magalhaes I.L.F."/>
            <person name="Oliveira U."/>
            <person name="Santos F.R."/>
            <person name="Vidigal T.H.D.A."/>
            <person name="Brescovit A.D."/>
            <person name="Santos A.J."/>
        </authorList>
    </citation>
    <scope>NUCLEOTIDE SEQUENCE</scope>
    <source>
        <tissue evidence="1">Shoot tissue taken approximately 20 cm above the soil surface</tissue>
    </source>
</reference>
<reference evidence="1" key="2">
    <citation type="journal article" date="2015" name="Data Brief">
        <title>Shoot transcriptome of the giant reed, Arundo donax.</title>
        <authorList>
            <person name="Barrero R.A."/>
            <person name="Guerrero F.D."/>
            <person name="Moolhuijzen P."/>
            <person name="Goolsby J.A."/>
            <person name="Tidwell J."/>
            <person name="Bellgard S.E."/>
            <person name="Bellgard M.I."/>
        </authorList>
    </citation>
    <scope>NUCLEOTIDE SEQUENCE</scope>
    <source>
        <tissue evidence="1">Shoot tissue taken approximately 20 cm above the soil surface</tissue>
    </source>
</reference>
<sequence length="40" mass="4355">MAVFTPKEAGRSYGTRTLDVPSCKMEVVAWSLVSGTPEPR</sequence>